<dbReference type="GO" id="GO:0003677">
    <property type="term" value="F:DNA binding"/>
    <property type="evidence" value="ECO:0007669"/>
    <property type="project" value="UniProtKB-KW"/>
</dbReference>
<evidence type="ECO:0000313" key="5">
    <source>
        <dbReference type="EMBL" id="EXY76348.1"/>
    </source>
</evidence>
<dbReference type="CDD" id="cd01185">
    <property type="entry name" value="INTN1_C_like"/>
    <property type="match status" value="1"/>
</dbReference>
<dbReference type="Proteomes" id="UP000020529">
    <property type="component" value="Unassembled WGS sequence"/>
</dbReference>
<gene>
    <name evidence="5" type="ORF">M124_4767</name>
</gene>
<dbReference type="Gene3D" id="1.10.150.130">
    <property type="match status" value="1"/>
</dbReference>
<evidence type="ECO:0000256" key="3">
    <source>
        <dbReference type="ARBA" id="ARBA00023172"/>
    </source>
</evidence>
<dbReference type="EMBL" id="JGCY01000181">
    <property type="protein sequence ID" value="EXY76348.1"/>
    <property type="molecule type" value="Genomic_DNA"/>
</dbReference>
<dbReference type="PANTHER" id="PTHR30349:SF64">
    <property type="entry name" value="PROPHAGE INTEGRASE INTD-RELATED"/>
    <property type="match status" value="1"/>
</dbReference>
<dbReference type="PATRIC" id="fig|1339315.3.peg.662"/>
<dbReference type="PANTHER" id="PTHR30349">
    <property type="entry name" value="PHAGE INTEGRASE-RELATED"/>
    <property type="match status" value="1"/>
</dbReference>
<dbReference type="Pfam" id="PF17293">
    <property type="entry name" value="Arm-DNA-bind_5"/>
    <property type="match status" value="1"/>
</dbReference>
<keyword evidence="3" id="KW-0233">DNA recombination</keyword>
<dbReference type="GO" id="GO:0006310">
    <property type="term" value="P:DNA recombination"/>
    <property type="evidence" value="ECO:0007669"/>
    <property type="project" value="UniProtKB-KW"/>
</dbReference>
<comment type="caution">
    <text evidence="5">The sequence shown here is derived from an EMBL/GenBank/DDBJ whole genome shotgun (WGS) entry which is preliminary data.</text>
</comment>
<dbReference type="GO" id="GO:0015074">
    <property type="term" value="P:DNA integration"/>
    <property type="evidence" value="ECO:0007669"/>
    <property type="project" value="InterPro"/>
</dbReference>
<name>A0A015UR98_BACFG</name>
<dbReference type="InterPro" id="IPR011010">
    <property type="entry name" value="DNA_brk_join_enz"/>
</dbReference>
<evidence type="ECO:0000256" key="2">
    <source>
        <dbReference type="ARBA" id="ARBA00023125"/>
    </source>
</evidence>
<organism evidence="5 6">
    <name type="scientific">Bacteroides fragilis str. 3988T(B)14</name>
    <dbReference type="NCBI Taxonomy" id="1339315"/>
    <lineage>
        <taxon>Bacteria</taxon>
        <taxon>Pseudomonadati</taxon>
        <taxon>Bacteroidota</taxon>
        <taxon>Bacteroidia</taxon>
        <taxon>Bacteroidales</taxon>
        <taxon>Bacteroidaceae</taxon>
        <taxon>Bacteroides</taxon>
    </lineage>
</organism>
<keyword evidence="2" id="KW-0238">DNA-binding</keyword>
<dbReference type="InterPro" id="IPR010998">
    <property type="entry name" value="Integrase_recombinase_N"/>
</dbReference>
<dbReference type="InterPro" id="IPR050090">
    <property type="entry name" value="Tyrosine_recombinase_XerCD"/>
</dbReference>
<dbReference type="RefSeq" id="WP_022347780.1">
    <property type="nucleotide sequence ID" value="NZ_JGCY01000181.1"/>
</dbReference>
<reference evidence="5 6" key="1">
    <citation type="submission" date="2014-02" db="EMBL/GenBank/DDBJ databases">
        <authorList>
            <person name="Sears C."/>
            <person name="Carroll K."/>
            <person name="Sack B.R."/>
            <person name="Qadri F."/>
            <person name="Myers L.L."/>
            <person name="Chung G.-T."/>
            <person name="Escheverria P."/>
            <person name="Fraser C.M."/>
            <person name="Sadzewicz L."/>
            <person name="Shefchek K.A."/>
            <person name="Tallon L."/>
            <person name="Das S.P."/>
            <person name="Daugherty S."/>
            <person name="Mongodin E.F."/>
        </authorList>
    </citation>
    <scope>NUCLEOTIDE SEQUENCE [LARGE SCALE GENOMIC DNA]</scope>
    <source>
        <strain evidence="6">3988T(B)14</strain>
    </source>
</reference>
<dbReference type="InterPro" id="IPR013762">
    <property type="entry name" value="Integrase-like_cat_sf"/>
</dbReference>
<feature type="domain" description="Tyr recombinase" evidence="4">
    <location>
        <begin position="227"/>
        <end position="401"/>
    </location>
</feature>
<sequence>MTMKIKARSTFAVLFYIDKSKAKKKSKGRCIITGRITIDTQIARFSTKMNVDPEMWDAQTGRAIGKGKEVTRINRTLDNLEQEIQSHYDRLVLEDGYVTAEAVKNALNGIGKKATGLLELFREHNEEFKFRVGVNRVKETYEQYLHSYRVLENFLWVRFQIKDIALNQLTHSFIDAYDFHLRVDKRMNSNTVLNHTIPLRKMVRRAISQDIIKRDPFVNYVAEKPLKQRRHLTMDEFQKLLTTPIAEKHLERCRDIFLFACFSGMAYADVCNLSEKHIKQDDNGVMWIRIERQKTKSECRIRLLNVPIQIMEKYKHERTDDKIFKLKTLKTIDENLKTIAQKCGIESRLCYHMGRHTYATQVCISQGVPIETLCKMMGHRSVQTTQIYAKITNQKVNEDMKILSSRIENRYELPKDDVPEEFGKNQYYK</sequence>
<proteinExistence type="inferred from homology"/>
<dbReference type="InterPro" id="IPR025269">
    <property type="entry name" value="SAM-like_dom"/>
</dbReference>
<accession>A0A015UR98</accession>
<dbReference type="PROSITE" id="PS51898">
    <property type="entry name" value="TYR_RECOMBINASE"/>
    <property type="match status" value="1"/>
</dbReference>
<dbReference type="InterPro" id="IPR002104">
    <property type="entry name" value="Integrase_catalytic"/>
</dbReference>
<dbReference type="SUPFAM" id="SSF56349">
    <property type="entry name" value="DNA breaking-rejoining enzymes"/>
    <property type="match status" value="1"/>
</dbReference>
<dbReference type="Gene3D" id="1.10.443.10">
    <property type="entry name" value="Intergrase catalytic core"/>
    <property type="match status" value="1"/>
</dbReference>
<evidence type="ECO:0000259" key="4">
    <source>
        <dbReference type="PROSITE" id="PS51898"/>
    </source>
</evidence>
<comment type="similarity">
    <text evidence="1">Belongs to the 'phage' integrase family.</text>
</comment>
<dbReference type="InterPro" id="IPR035386">
    <property type="entry name" value="Arm-DNA-bind_5"/>
</dbReference>
<evidence type="ECO:0000256" key="1">
    <source>
        <dbReference type="ARBA" id="ARBA00008857"/>
    </source>
</evidence>
<evidence type="ECO:0000313" key="6">
    <source>
        <dbReference type="Proteomes" id="UP000020529"/>
    </source>
</evidence>
<dbReference type="Pfam" id="PF00589">
    <property type="entry name" value="Phage_integrase"/>
    <property type="match status" value="1"/>
</dbReference>
<dbReference type="Pfam" id="PF13102">
    <property type="entry name" value="Phage_int_SAM_5"/>
    <property type="match status" value="1"/>
</dbReference>
<protein>
    <submittedName>
        <fullName evidence="5">Phage integrase family protein</fullName>
    </submittedName>
</protein>
<dbReference type="AlphaFoldDB" id="A0A015UR98"/>